<dbReference type="PROSITE" id="PS51782">
    <property type="entry name" value="LYSM"/>
    <property type="match status" value="2"/>
</dbReference>
<name>A0A1B9ABQ2_9BACI</name>
<keyword evidence="6" id="KW-1185">Reference proteome</keyword>
<dbReference type="AlphaFoldDB" id="A0A1B9ABQ2"/>
<evidence type="ECO:0000313" key="5">
    <source>
        <dbReference type="EMBL" id="OCA81259.1"/>
    </source>
</evidence>
<evidence type="ECO:0000313" key="6">
    <source>
        <dbReference type="Proteomes" id="UP000092578"/>
    </source>
</evidence>
<keyword evidence="2" id="KW-0326">Glycosidase</keyword>
<dbReference type="CDD" id="cd00118">
    <property type="entry name" value="LysM"/>
    <property type="match status" value="2"/>
</dbReference>
<dbReference type="GO" id="GO:0012505">
    <property type="term" value="C:endomembrane system"/>
    <property type="evidence" value="ECO:0007669"/>
    <property type="project" value="TreeGrafter"/>
</dbReference>
<dbReference type="GO" id="GO:0016798">
    <property type="term" value="F:hydrolase activity, acting on glycosyl bonds"/>
    <property type="evidence" value="ECO:0007669"/>
    <property type="project" value="UniProtKB-KW"/>
</dbReference>
<dbReference type="InterPro" id="IPR029070">
    <property type="entry name" value="Chitinase_insertion_sf"/>
</dbReference>
<dbReference type="SUPFAM" id="SSF51445">
    <property type="entry name" value="(Trans)glycosidases"/>
    <property type="match status" value="1"/>
</dbReference>
<dbReference type="Gene3D" id="3.20.20.80">
    <property type="entry name" value="Glycosidases"/>
    <property type="match status" value="1"/>
</dbReference>
<dbReference type="Gene3D" id="3.10.350.10">
    <property type="entry name" value="LysM domain"/>
    <property type="match status" value="2"/>
</dbReference>
<dbReference type="RefSeq" id="WP_065412085.1">
    <property type="nucleotide sequence ID" value="NZ_MAYT01000031.1"/>
</dbReference>
<dbReference type="EMBL" id="MAYT01000031">
    <property type="protein sequence ID" value="OCA81259.1"/>
    <property type="molecule type" value="Genomic_DNA"/>
</dbReference>
<reference evidence="6" key="1">
    <citation type="submission" date="2016-05" db="EMBL/GenBank/DDBJ databases">
        <authorList>
            <person name="Liu B."/>
            <person name="Wang J."/>
            <person name="Zhu Y."/>
            <person name="Liu G."/>
            <person name="Chen Q."/>
            <person name="Chen Z."/>
            <person name="Lan J."/>
            <person name="Che J."/>
            <person name="Ge C."/>
            <person name="Shi H."/>
            <person name="Pan Z."/>
            <person name="Liu X."/>
        </authorList>
    </citation>
    <scope>NUCLEOTIDE SEQUENCE [LARGE SCALE GENOMIC DNA]</scope>
    <source>
        <strain evidence="6">FJAT-27215</strain>
    </source>
</reference>
<dbReference type="SUPFAM" id="SSF54106">
    <property type="entry name" value="LysM domain"/>
    <property type="match status" value="2"/>
</dbReference>
<dbReference type="PANTHER" id="PTHR46066:SF2">
    <property type="entry name" value="CHITINASE DOMAIN-CONTAINING PROTEIN 1"/>
    <property type="match status" value="1"/>
</dbReference>
<dbReference type="InterPro" id="IPR018392">
    <property type="entry name" value="LysM"/>
</dbReference>
<dbReference type="Gene3D" id="3.10.50.10">
    <property type="match status" value="1"/>
</dbReference>
<dbReference type="InterPro" id="IPR001223">
    <property type="entry name" value="Glyco_hydro18_cat"/>
</dbReference>
<dbReference type="SMART" id="SM00636">
    <property type="entry name" value="Glyco_18"/>
    <property type="match status" value="1"/>
</dbReference>
<dbReference type="PROSITE" id="PS51910">
    <property type="entry name" value="GH18_2"/>
    <property type="match status" value="1"/>
</dbReference>
<organism evidence="5 6">
    <name type="scientific">Pseudobacillus wudalianchiensis</name>
    <dbReference type="NCBI Taxonomy" id="1743143"/>
    <lineage>
        <taxon>Bacteria</taxon>
        <taxon>Bacillati</taxon>
        <taxon>Bacillota</taxon>
        <taxon>Bacilli</taxon>
        <taxon>Bacillales</taxon>
        <taxon>Bacillaceae</taxon>
        <taxon>Pseudobacillus</taxon>
    </lineage>
</organism>
<evidence type="ECO:0000259" key="4">
    <source>
        <dbReference type="PROSITE" id="PS51910"/>
    </source>
</evidence>
<dbReference type="GO" id="GO:0008061">
    <property type="term" value="F:chitin binding"/>
    <property type="evidence" value="ECO:0007669"/>
    <property type="project" value="InterPro"/>
</dbReference>
<evidence type="ECO:0000256" key="1">
    <source>
        <dbReference type="ARBA" id="ARBA00022801"/>
    </source>
</evidence>
<comment type="caution">
    <text evidence="5">The sequence shown here is derived from an EMBL/GenBank/DDBJ whole genome shotgun (WGS) entry which is preliminary data.</text>
</comment>
<feature type="domain" description="LysM" evidence="3">
    <location>
        <begin position="2"/>
        <end position="46"/>
    </location>
</feature>
<protein>
    <submittedName>
        <fullName evidence="5">Spore gernimation protein</fullName>
    </submittedName>
</protein>
<dbReference type="PANTHER" id="PTHR46066">
    <property type="entry name" value="CHITINASE DOMAIN-CONTAINING PROTEIN 1 FAMILY MEMBER"/>
    <property type="match status" value="1"/>
</dbReference>
<dbReference type="Pfam" id="PF01476">
    <property type="entry name" value="LysM"/>
    <property type="match status" value="2"/>
</dbReference>
<dbReference type="CDD" id="cd02874">
    <property type="entry name" value="GH18_CFLE_spore_hydrolase"/>
    <property type="match status" value="1"/>
</dbReference>
<feature type="domain" description="LysM" evidence="3">
    <location>
        <begin position="51"/>
        <end position="95"/>
    </location>
</feature>
<evidence type="ECO:0000256" key="2">
    <source>
        <dbReference type="ARBA" id="ARBA00023295"/>
    </source>
</evidence>
<dbReference type="Pfam" id="PF00704">
    <property type="entry name" value="Glyco_hydro_18"/>
    <property type="match status" value="1"/>
</dbReference>
<dbReference type="InterPro" id="IPR017853">
    <property type="entry name" value="GH"/>
</dbReference>
<dbReference type="SMART" id="SM00257">
    <property type="entry name" value="LysM"/>
    <property type="match status" value="2"/>
</dbReference>
<gene>
    <name evidence="5" type="ORF">A8F95_15975</name>
</gene>
<sequence length="429" mass="48012">MQIHVVRQGQNLYRIAQRYGTSVQSIAQANELPDPSKLVVGQTLVIPITGRYHWVQQGQSLSEIARVYGTTVSELARVNNISPSAPLRVGQRLYIPPGPKPTADALLYVEPRTSVSEAMIREVRNRVGSLTYLAMFSYQVNRNGSLTAPPIDNIPAIARAARVTNVMVVTNLEEYEFSADLAHAIFTNEAAQNQLFGNIIQVANTVGYRDIHFDFEIMNPEDRELYNTFLRRARDRIHAAGLMLSAALAPKASDVTTGIYGAHDYATIGGIVDFVALMTYEWGYTYSTPQAVSPIGPVRNVVRYAVSVIPRNKILLGQNLYGYDWTAPYPPAGGPPARAVSPQQAIAIALRENADIQYDTEAQAPFFRYIDDAGRQHEVWFEDARSIQAKFDLIKQFRLRGIMYWKLGLAFPQNWLLLQDNFTIAKRMT</sequence>
<accession>A0A1B9ABQ2</accession>
<keyword evidence="1" id="KW-0378">Hydrolase</keyword>
<dbReference type="InterPro" id="IPR041704">
    <property type="entry name" value="CFLE_GH18"/>
</dbReference>
<dbReference type="InterPro" id="IPR036779">
    <property type="entry name" value="LysM_dom_sf"/>
</dbReference>
<feature type="domain" description="GH18" evidence="4">
    <location>
        <begin position="103"/>
        <end position="429"/>
    </location>
</feature>
<dbReference type="InterPro" id="IPR011583">
    <property type="entry name" value="Chitinase_II/V-like_cat"/>
</dbReference>
<dbReference type="GO" id="GO:0070492">
    <property type="term" value="F:oligosaccharide binding"/>
    <property type="evidence" value="ECO:0007669"/>
    <property type="project" value="TreeGrafter"/>
</dbReference>
<dbReference type="Proteomes" id="UP000092578">
    <property type="component" value="Unassembled WGS sequence"/>
</dbReference>
<proteinExistence type="predicted"/>
<evidence type="ECO:0000259" key="3">
    <source>
        <dbReference type="PROSITE" id="PS51782"/>
    </source>
</evidence>
<dbReference type="GO" id="GO:0005975">
    <property type="term" value="P:carbohydrate metabolic process"/>
    <property type="evidence" value="ECO:0007669"/>
    <property type="project" value="InterPro"/>
</dbReference>